<sequence length="40" mass="4477">MQKVESLMQESVDTTRCAKLPECSVQGKRSGPMRLALCHK</sequence>
<dbReference type="PATRIC" id="fig|251654.3.peg.5886"/>
<name>A0A0N8RPI9_9PSED</name>
<accession>A0A0N8RPI9</accession>
<evidence type="ECO:0000313" key="3">
    <source>
        <dbReference type="Proteomes" id="UP000050557"/>
    </source>
</evidence>
<protein>
    <submittedName>
        <fullName evidence="1">Uncharacterized protein</fullName>
    </submittedName>
</protein>
<gene>
    <name evidence="1" type="ORF">ALO68_102296</name>
    <name evidence="2" type="ORF">ALP10_102017</name>
</gene>
<dbReference type="Proteomes" id="UP000279173">
    <property type="component" value="Unassembled WGS sequence"/>
</dbReference>
<evidence type="ECO:0000313" key="2">
    <source>
        <dbReference type="EMBL" id="RMV47836.1"/>
    </source>
</evidence>
<evidence type="ECO:0000313" key="1">
    <source>
        <dbReference type="EMBL" id="KPX48519.1"/>
    </source>
</evidence>
<dbReference type="Proteomes" id="UP000050557">
    <property type="component" value="Unassembled WGS sequence"/>
</dbReference>
<dbReference type="EMBL" id="LJQM01000042">
    <property type="protein sequence ID" value="KPX48519.1"/>
    <property type="molecule type" value="Genomic_DNA"/>
</dbReference>
<dbReference type="AlphaFoldDB" id="A0A0N8RPI9"/>
<organism evidence="1 3">
    <name type="scientific">Pseudomonas syringae pv. helianthi</name>
    <dbReference type="NCBI Taxonomy" id="251654"/>
    <lineage>
        <taxon>Bacteria</taxon>
        <taxon>Pseudomonadati</taxon>
        <taxon>Pseudomonadota</taxon>
        <taxon>Gammaproteobacteria</taxon>
        <taxon>Pseudomonadales</taxon>
        <taxon>Pseudomonadaceae</taxon>
        <taxon>Pseudomonas</taxon>
    </lineage>
</organism>
<reference evidence="1 3" key="1">
    <citation type="submission" date="2015-09" db="EMBL/GenBank/DDBJ databases">
        <title>Genome announcement of multiple Pseudomonas syringae strains.</title>
        <authorList>
            <person name="Thakur S."/>
            <person name="Wang P.W."/>
            <person name="Gong Y."/>
            <person name="Weir B.S."/>
            <person name="Guttman D.S."/>
        </authorList>
    </citation>
    <scope>NUCLEOTIDE SEQUENCE [LARGE SCALE GENOMIC DNA]</scope>
    <source>
        <strain evidence="1 3">ICMP4531</strain>
    </source>
</reference>
<comment type="caution">
    <text evidence="1">The sequence shown here is derived from an EMBL/GenBank/DDBJ whole genome shotgun (WGS) entry which is preliminary data.</text>
</comment>
<proteinExistence type="predicted"/>
<dbReference type="EMBL" id="RBUT01000094">
    <property type="protein sequence ID" value="RMV47836.1"/>
    <property type="molecule type" value="Genomic_DNA"/>
</dbReference>
<reference evidence="2 4" key="2">
    <citation type="submission" date="2018-08" db="EMBL/GenBank/DDBJ databases">
        <title>Recombination of ecologically and evolutionarily significant loci maintains genetic cohesion in the Pseudomonas syringae species complex.</title>
        <authorList>
            <person name="Dillon M."/>
            <person name="Thakur S."/>
            <person name="Almeida R.N.D."/>
            <person name="Weir B.S."/>
            <person name="Guttman D.S."/>
        </authorList>
    </citation>
    <scope>NUCLEOTIDE SEQUENCE [LARGE SCALE GENOMIC DNA]</scope>
    <source>
        <strain evidence="2 4">ICMP 3263</strain>
    </source>
</reference>
<evidence type="ECO:0000313" key="4">
    <source>
        <dbReference type="Proteomes" id="UP000279173"/>
    </source>
</evidence>